<feature type="transmembrane region" description="Helical" evidence="6">
    <location>
        <begin position="420"/>
        <end position="439"/>
    </location>
</feature>
<keyword evidence="4 6" id="KW-0472">Membrane</keyword>
<dbReference type="AlphaFoldDB" id="A0AB34JHU9"/>
<comment type="subcellular location">
    <subcellularLocation>
        <location evidence="1">Membrane</location>
        <topology evidence="1">Multi-pass membrane protein</topology>
    </subcellularLocation>
</comment>
<evidence type="ECO:0000256" key="4">
    <source>
        <dbReference type="ARBA" id="ARBA00023136"/>
    </source>
</evidence>
<keyword evidence="2 6" id="KW-0812">Transmembrane</keyword>
<accession>A0AB34JHU9</accession>
<dbReference type="PANTHER" id="PTHR11662:SF446">
    <property type="entry name" value="SODIUM-DEPENDENT PHOSPHATE TRANSPORT PROTEIN 1, CHLOROPLASTIC"/>
    <property type="match status" value="1"/>
</dbReference>
<dbReference type="InterPro" id="IPR036259">
    <property type="entry name" value="MFS_trans_sf"/>
</dbReference>
<dbReference type="EMBL" id="JBGBPQ010000008">
    <property type="protein sequence ID" value="KAL1520538.1"/>
    <property type="molecule type" value="Genomic_DNA"/>
</dbReference>
<keyword evidence="9" id="KW-1185">Reference proteome</keyword>
<dbReference type="GO" id="GO:0016020">
    <property type="term" value="C:membrane"/>
    <property type="evidence" value="ECO:0007669"/>
    <property type="project" value="UniProtKB-SubCell"/>
</dbReference>
<evidence type="ECO:0000256" key="2">
    <source>
        <dbReference type="ARBA" id="ARBA00022692"/>
    </source>
</evidence>
<keyword evidence="3 6" id="KW-1133">Transmembrane helix</keyword>
<dbReference type="Gene3D" id="1.20.1250.20">
    <property type="entry name" value="MFS general substrate transporter like domains"/>
    <property type="match status" value="2"/>
</dbReference>
<evidence type="ECO:0000259" key="7">
    <source>
        <dbReference type="PROSITE" id="PS50850"/>
    </source>
</evidence>
<dbReference type="InterPro" id="IPR050382">
    <property type="entry name" value="MFS_Na/Anion_cotransporter"/>
</dbReference>
<dbReference type="PROSITE" id="PS50850">
    <property type="entry name" value="MFS"/>
    <property type="match status" value="1"/>
</dbReference>
<protein>
    <recommendedName>
        <fullName evidence="7">Major facilitator superfamily (MFS) profile domain-containing protein</fullName>
    </recommendedName>
</protein>
<evidence type="ECO:0000313" key="9">
    <source>
        <dbReference type="Proteomes" id="UP001515480"/>
    </source>
</evidence>
<feature type="compositionally biased region" description="Pro residues" evidence="5">
    <location>
        <begin position="31"/>
        <end position="48"/>
    </location>
</feature>
<organism evidence="8 9">
    <name type="scientific">Prymnesium parvum</name>
    <name type="common">Toxic golden alga</name>
    <dbReference type="NCBI Taxonomy" id="97485"/>
    <lineage>
        <taxon>Eukaryota</taxon>
        <taxon>Haptista</taxon>
        <taxon>Haptophyta</taxon>
        <taxon>Prymnesiophyceae</taxon>
        <taxon>Prymnesiales</taxon>
        <taxon>Prymnesiaceae</taxon>
        <taxon>Prymnesium</taxon>
    </lineage>
</organism>
<dbReference type="InterPro" id="IPR011701">
    <property type="entry name" value="MFS"/>
</dbReference>
<evidence type="ECO:0000256" key="6">
    <source>
        <dbReference type="SAM" id="Phobius"/>
    </source>
</evidence>
<feature type="transmembrane region" description="Helical" evidence="6">
    <location>
        <begin position="146"/>
        <end position="171"/>
    </location>
</feature>
<evidence type="ECO:0000256" key="3">
    <source>
        <dbReference type="ARBA" id="ARBA00022989"/>
    </source>
</evidence>
<feature type="transmembrane region" description="Helical" evidence="6">
    <location>
        <begin position="183"/>
        <end position="205"/>
    </location>
</feature>
<sequence>MHRRPAGWRAARLADDDDDAGARRWGSTPPATAPPPREPHPTTPPPPAAAATALPLAAACAAILLSSAGRTVFSVCLLEIQAALHITPVHLSSLLNAFTLGYAATALPGGALADAFGGGRVLRAALLLYSLATAGLPAAVDSRRPFAATLLLRFLYGALSGIALPAATALISSLPPARRSAGVAAVFASNNLGSALGLLCGGLVPRLGWRALFFLVGIAGVAVALAAAACLPPDGARAGKARGAALRYVASRGETYGQLALLTWVHSVLNCAFFMFQNWLPTYLSNQLGLNISSSATLSALPWGVMAGCTVLAGRAATAMQRHGWPVLRIRQLMLSLSCMLPAACLLALCLVDSAAPATALLVLALSTHALSTNGYHGHIQDVAPSASGRLLGFTNTVGMGASMLFNVATGSLVEATSSFSTVFMLTAVLYASATILFVRFARGSPLLELA</sequence>
<dbReference type="InterPro" id="IPR020846">
    <property type="entry name" value="MFS_dom"/>
</dbReference>
<evidence type="ECO:0000256" key="1">
    <source>
        <dbReference type="ARBA" id="ARBA00004141"/>
    </source>
</evidence>
<feature type="transmembrane region" description="Helical" evidence="6">
    <location>
        <begin position="300"/>
        <end position="318"/>
    </location>
</feature>
<feature type="transmembrane region" description="Helical" evidence="6">
    <location>
        <begin position="211"/>
        <end position="232"/>
    </location>
</feature>
<feature type="transmembrane region" description="Helical" evidence="6">
    <location>
        <begin position="330"/>
        <end position="349"/>
    </location>
</feature>
<dbReference type="PANTHER" id="PTHR11662">
    <property type="entry name" value="SOLUTE CARRIER FAMILY 17"/>
    <property type="match status" value="1"/>
</dbReference>
<reference evidence="8 9" key="1">
    <citation type="journal article" date="2024" name="Science">
        <title>Giant polyketide synthase enzymes in the biosynthesis of giant marine polyether toxins.</title>
        <authorList>
            <person name="Fallon T.R."/>
            <person name="Shende V.V."/>
            <person name="Wierzbicki I.H."/>
            <person name="Pendleton A.L."/>
            <person name="Watervoot N.F."/>
            <person name="Auber R.P."/>
            <person name="Gonzalez D.J."/>
            <person name="Wisecaver J.H."/>
            <person name="Moore B.S."/>
        </authorList>
    </citation>
    <scope>NUCLEOTIDE SEQUENCE [LARGE SCALE GENOMIC DNA]</scope>
    <source>
        <strain evidence="8 9">12B1</strain>
    </source>
</reference>
<evidence type="ECO:0000256" key="5">
    <source>
        <dbReference type="SAM" id="MobiDB-lite"/>
    </source>
</evidence>
<dbReference type="SUPFAM" id="SSF103473">
    <property type="entry name" value="MFS general substrate transporter"/>
    <property type="match status" value="1"/>
</dbReference>
<name>A0AB34JHU9_PRYPA</name>
<dbReference type="GO" id="GO:0022857">
    <property type="term" value="F:transmembrane transporter activity"/>
    <property type="evidence" value="ECO:0007669"/>
    <property type="project" value="InterPro"/>
</dbReference>
<evidence type="ECO:0000313" key="8">
    <source>
        <dbReference type="EMBL" id="KAL1520538.1"/>
    </source>
</evidence>
<feature type="region of interest" description="Disordered" evidence="5">
    <location>
        <begin position="1"/>
        <end position="49"/>
    </location>
</feature>
<comment type="caution">
    <text evidence="8">The sequence shown here is derived from an EMBL/GenBank/DDBJ whole genome shotgun (WGS) entry which is preliminary data.</text>
</comment>
<feature type="transmembrane region" description="Helical" evidence="6">
    <location>
        <begin position="391"/>
        <end position="414"/>
    </location>
</feature>
<proteinExistence type="predicted"/>
<dbReference type="Proteomes" id="UP001515480">
    <property type="component" value="Unassembled WGS sequence"/>
</dbReference>
<feature type="domain" description="Major facilitator superfamily (MFS) profile" evidence="7">
    <location>
        <begin position="55"/>
        <end position="446"/>
    </location>
</feature>
<dbReference type="Pfam" id="PF07690">
    <property type="entry name" value="MFS_1"/>
    <property type="match status" value="1"/>
</dbReference>
<gene>
    <name evidence="8" type="ORF">AB1Y20_022114</name>
</gene>